<dbReference type="KEGG" id="ccho:CCHOA_08115"/>
<dbReference type="Gene3D" id="3.40.50.2300">
    <property type="match status" value="1"/>
</dbReference>
<feature type="active site" evidence="5">
    <location>
        <position position="26"/>
    </location>
</feature>
<dbReference type="Proteomes" id="UP000269019">
    <property type="component" value="Chromosome"/>
</dbReference>
<dbReference type="PRINTS" id="PR00719">
    <property type="entry name" value="LMWPTPASE"/>
</dbReference>
<dbReference type="CDD" id="cd16343">
    <property type="entry name" value="LMWPTP"/>
    <property type="match status" value="1"/>
</dbReference>
<proteinExistence type="inferred from homology"/>
<dbReference type="InterPro" id="IPR017867">
    <property type="entry name" value="Tyr_phospatase_low_mol_wt"/>
</dbReference>
<evidence type="ECO:0000256" key="4">
    <source>
        <dbReference type="ARBA" id="ARBA00022912"/>
    </source>
</evidence>
<dbReference type="EMBL" id="CP033896">
    <property type="protein sequence ID" value="AZA14015.1"/>
    <property type="molecule type" value="Genomic_DNA"/>
</dbReference>
<dbReference type="RefSeq" id="WP_281273263.1">
    <property type="nucleotide sequence ID" value="NZ_CP033896.1"/>
</dbReference>
<feature type="domain" description="Phosphotyrosine protein phosphatase I" evidence="6">
    <location>
        <begin position="14"/>
        <end position="161"/>
    </location>
</feature>
<evidence type="ECO:0000256" key="1">
    <source>
        <dbReference type="ARBA" id="ARBA00011063"/>
    </source>
</evidence>
<dbReference type="SUPFAM" id="SSF52788">
    <property type="entry name" value="Phosphotyrosine protein phosphatases I"/>
    <property type="match status" value="1"/>
</dbReference>
<evidence type="ECO:0000313" key="7">
    <source>
        <dbReference type="EMBL" id="AZA14015.1"/>
    </source>
</evidence>
<keyword evidence="3 7" id="KW-0378">Hydrolase</keyword>
<evidence type="ECO:0000256" key="3">
    <source>
        <dbReference type="ARBA" id="ARBA00022801"/>
    </source>
</evidence>
<name>A0A3G6J7D0_9CORY</name>
<dbReference type="PANTHER" id="PTHR11717:SF7">
    <property type="entry name" value="LOW MOLECULAR WEIGHT PHOSPHOTYROSINE PROTEIN PHOSPHATASE"/>
    <property type="match status" value="1"/>
</dbReference>
<keyword evidence="8" id="KW-1185">Reference proteome</keyword>
<accession>A0A3G6J7D0</accession>
<organism evidence="7 8">
    <name type="scientific">Corynebacterium choanae</name>
    <dbReference type="NCBI Taxonomy" id="1862358"/>
    <lineage>
        <taxon>Bacteria</taxon>
        <taxon>Bacillati</taxon>
        <taxon>Actinomycetota</taxon>
        <taxon>Actinomycetes</taxon>
        <taxon>Mycobacteriales</taxon>
        <taxon>Corynebacteriaceae</taxon>
        <taxon>Corynebacterium</taxon>
    </lineage>
</organism>
<evidence type="ECO:0000256" key="2">
    <source>
        <dbReference type="ARBA" id="ARBA00013064"/>
    </source>
</evidence>
<feature type="active site" description="Proton donor" evidence="5">
    <location>
        <position position="135"/>
    </location>
</feature>
<dbReference type="InterPro" id="IPR036196">
    <property type="entry name" value="Ptyr_pPase_sf"/>
</dbReference>
<feature type="active site" description="Nucleophile" evidence="5">
    <location>
        <position position="20"/>
    </location>
</feature>
<sequence length="172" mass="18598">METSNNPSTADALLQVVFVCTGNICRSPMGEVIYRDFLEQAGLDSQVAVASCGIGGWHVGQQADERALAELTQAGYDGSAHRAQQLNDTLADADLLVALDAGHVRQLRARGIPQERIRLARSFDPASPPQADVDDPYYGTADDFQQVRQQLEAAMPGLVDWARSWIADASGR</sequence>
<evidence type="ECO:0000259" key="6">
    <source>
        <dbReference type="SMART" id="SM00226"/>
    </source>
</evidence>
<comment type="similarity">
    <text evidence="1">Belongs to the low molecular weight phosphotyrosine protein phosphatase family.</text>
</comment>
<evidence type="ECO:0000256" key="5">
    <source>
        <dbReference type="PIRSR" id="PIRSR617867-1"/>
    </source>
</evidence>
<protein>
    <recommendedName>
        <fullName evidence="2">protein-tyrosine-phosphatase</fullName>
        <ecNumber evidence="2">3.1.3.48</ecNumber>
    </recommendedName>
</protein>
<dbReference type="Pfam" id="PF01451">
    <property type="entry name" value="LMWPc"/>
    <property type="match status" value="1"/>
</dbReference>
<dbReference type="PANTHER" id="PTHR11717">
    <property type="entry name" value="LOW MOLECULAR WEIGHT PROTEIN TYROSINE PHOSPHATASE"/>
    <property type="match status" value="1"/>
</dbReference>
<evidence type="ECO:0000313" key="8">
    <source>
        <dbReference type="Proteomes" id="UP000269019"/>
    </source>
</evidence>
<dbReference type="AlphaFoldDB" id="A0A3G6J7D0"/>
<dbReference type="EC" id="3.1.3.48" evidence="2"/>
<dbReference type="SMART" id="SM00226">
    <property type="entry name" value="LMWPc"/>
    <property type="match status" value="1"/>
</dbReference>
<dbReference type="InterPro" id="IPR023485">
    <property type="entry name" value="Ptyr_pPase"/>
</dbReference>
<reference evidence="7 8" key="1">
    <citation type="submission" date="2018-11" db="EMBL/GenBank/DDBJ databases">
        <authorList>
            <person name="Kleinhagauer T."/>
            <person name="Glaeser S.P."/>
            <person name="Spergser J."/>
            <person name="Ruckert C."/>
            <person name="Kaempfer P."/>
            <person name="Busse H.-J."/>
        </authorList>
    </citation>
    <scope>NUCLEOTIDE SEQUENCE [LARGE SCALE GENOMIC DNA]</scope>
    <source>
        <strain evidence="7 8">200CH</strain>
    </source>
</reference>
<gene>
    <name evidence="7" type="primary">ptpA</name>
    <name evidence="7" type="ORF">CCHOA_08115</name>
</gene>
<dbReference type="GO" id="GO:0004725">
    <property type="term" value="F:protein tyrosine phosphatase activity"/>
    <property type="evidence" value="ECO:0007669"/>
    <property type="project" value="UniProtKB-EC"/>
</dbReference>
<keyword evidence="4" id="KW-0904">Protein phosphatase</keyword>
<dbReference type="InterPro" id="IPR050438">
    <property type="entry name" value="LMW_PTPase"/>
</dbReference>